<accession>A0A450S7G6</accession>
<sequence>MGLVAMVSILTSPPRTVIPWPWVACSPFGMLLFSSHEFLQETLLGKIGQGDTVSFTPIVKATIDEKAYPYPALVLTFFTRAGTFFVIRAGWHNAHLQISGNRVL</sequence>
<evidence type="ECO:0000313" key="3">
    <source>
        <dbReference type="EMBL" id="VFK07876.1"/>
    </source>
</evidence>
<gene>
    <name evidence="1" type="ORF">BECKFM1743A_GA0114220_1004720</name>
    <name evidence="3" type="ORF">BECKFM1743B_GA0114221_1005219</name>
    <name evidence="2" type="ORF">BECKFM1743C_GA0114222_100511</name>
</gene>
<proteinExistence type="predicted"/>
<dbReference type="EMBL" id="CAADFA010000051">
    <property type="protein sequence ID" value="VFJ47818.1"/>
    <property type="molecule type" value="Genomic_DNA"/>
</dbReference>
<organism evidence="2">
    <name type="scientific">Candidatus Kentrum sp. FM</name>
    <dbReference type="NCBI Taxonomy" id="2126340"/>
    <lineage>
        <taxon>Bacteria</taxon>
        <taxon>Pseudomonadati</taxon>
        <taxon>Pseudomonadota</taxon>
        <taxon>Gammaproteobacteria</taxon>
        <taxon>Candidatus Kentrum</taxon>
    </lineage>
</organism>
<evidence type="ECO:0000313" key="2">
    <source>
        <dbReference type="EMBL" id="VFJ47818.1"/>
    </source>
</evidence>
<name>A0A450S7G6_9GAMM</name>
<dbReference type="AlphaFoldDB" id="A0A450S7G6"/>
<dbReference type="EMBL" id="CAADFL010000052">
    <property type="protein sequence ID" value="VFK07876.1"/>
    <property type="molecule type" value="Genomic_DNA"/>
</dbReference>
<dbReference type="EMBL" id="CAADEZ010000047">
    <property type="protein sequence ID" value="VFJ47489.1"/>
    <property type="molecule type" value="Genomic_DNA"/>
</dbReference>
<reference evidence="2" key="1">
    <citation type="submission" date="2019-02" db="EMBL/GenBank/DDBJ databases">
        <authorList>
            <person name="Gruber-Vodicka R. H."/>
            <person name="Seah K. B. B."/>
        </authorList>
    </citation>
    <scope>NUCLEOTIDE SEQUENCE</scope>
    <source>
        <strain evidence="1">BECK_BZ163</strain>
        <strain evidence="3">BECK_BZ164</strain>
        <strain evidence="2">BECK_BZ165</strain>
    </source>
</reference>
<evidence type="ECO:0000313" key="1">
    <source>
        <dbReference type="EMBL" id="VFJ47489.1"/>
    </source>
</evidence>
<protein>
    <submittedName>
        <fullName evidence="2">Uncharacterized protein</fullName>
    </submittedName>
</protein>